<dbReference type="EMBL" id="JALJOQ010000076">
    <property type="protein sequence ID" value="KAK9801401.1"/>
    <property type="molecule type" value="Genomic_DNA"/>
</dbReference>
<accession>A0AAW1P052</accession>
<feature type="compositionally biased region" description="Polar residues" evidence="2">
    <location>
        <begin position="292"/>
        <end position="301"/>
    </location>
</feature>
<dbReference type="Gene3D" id="2.40.128.20">
    <property type="match status" value="1"/>
</dbReference>
<feature type="region of interest" description="Disordered" evidence="2">
    <location>
        <begin position="270"/>
        <end position="342"/>
    </location>
</feature>
<comment type="caution">
    <text evidence="3">The sequence shown here is derived from an EMBL/GenBank/DDBJ whole genome shotgun (WGS) entry which is preliminary data.</text>
</comment>
<protein>
    <submittedName>
        <fullName evidence="3">Uncharacterized protein</fullName>
    </submittedName>
</protein>
<name>A0AAW1P052_9CHLO</name>
<feature type="compositionally biased region" description="Low complexity" evidence="2">
    <location>
        <begin position="231"/>
        <end position="250"/>
    </location>
</feature>
<feature type="coiled-coil region" evidence="1">
    <location>
        <begin position="409"/>
        <end position="436"/>
    </location>
</feature>
<dbReference type="AlphaFoldDB" id="A0AAW1P052"/>
<proteinExistence type="predicted"/>
<keyword evidence="4" id="KW-1185">Reference proteome</keyword>
<feature type="region of interest" description="Disordered" evidence="2">
    <location>
        <begin position="231"/>
        <end position="254"/>
    </location>
</feature>
<evidence type="ECO:0000313" key="4">
    <source>
        <dbReference type="Proteomes" id="UP001465755"/>
    </source>
</evidence>
<dbReference type="Proteomes" id="UP001465755">
    <property type="component" value="Unassembled WGS sequence"/>
</dbReference>
<keyword evidence="1" id="KW-0175">Coiled coil</keyword>
<organism evidence="3 4">
    <name type="scientific">Symbiochloris irregularis</name>
    <dbReference type="NCBI Taxonomy" id="706552"/>
    <lineage>
        <taxon>Eukaryota</taxon>
        <taxon>Viridiplantae</taxon>
        <taxon>Chlorophyta</taxon>
        <taxon>core chlorophytes</taxon>
        <taxon>Trebouxiophyceae</taxon>
        <taxon>Trebouxiales</taxon>
        <taxon>Trebouxiaceae</taxon>
        <taxon>Symbiochloris</taxon>
    </lineage>
</organism>
<evidence type="ECO:0000256" key="2">
    <source>
        <dbReference type="SAM" id="MobiDB-lite"/>
    </source>
</evidence>
<gene>
    <name evidence="3" type="ORF">WJX73_006338</name>
</gene>
<dbReference type="InterPro" id="IPR012674">
    <property type="entry name" value="Calycin"/>
</dbReference>
<dbReference type="SUPFAM" id="SSF50814">
    <property type="entry name" value="Lipocalins"/>
    <property type="match status" value="1"/>
</dbReference>
<sequence>MANKIEQRDKGLPAERPDFSGYWRQVKHENFDNFLRELGFPWAVRKMMLKYGSQSTDIIKHSGNSLRITTVNAKASWTRDVAEGREVSQRNALGEAVKVAGAWEGSVHKTTMEGGSGARVMTWRFMDAGLMVVRTCVQLPNGRETSMFWYLEAIDDPDLQPSSLSGAQALAKSRKAIMRAQKCVMRATVKDNENLQRLAKNMSKWDTPADHLPHPMATDKDNKELYAAMLRSSSPPSSSMSPTSASPRASFHMPNHPAFIADMRRNSRGEISAASATRAGSDDEDTHASEGASRTNLSNLPSEAYAPVEATSALRRPSAQGSHDSGVPSMANGGAIDGGPLVAPLHKRLASTDHFPEQSSTRSTKALEAVLSARLQEYSENRSIANVIPLDNPLASDEPELLSMSPEQAEATQLKLAELEREVRKVTQQRARHAQGRECGCCTVVFHRSVIPPAVRVWDL</sequence>
<reference evidence="3 4" key="1">
    <citation type="journal article" date="2024" name="Nat. Commun.">
        <title>Phylogenomics reveals the evolutionary origins of lichenization in chlorophyte algae.</title>
        <authorList>
            <person name="Puginier C."/>
            <person name="Libourel C."/>
            <person name="Otte J."/>
            <person name="Skaloud P."/>
            <person name="Haon M."/>
            <person name="Grisel S."/>
            <person name="Petersen M."/>
            <person name="Berrin J.G."/>
            <person name="Delaux P.M."/>
            <person name="Dal Grande F."/>
            <person name="Keller J."/>
        </authorList>
    </citation>
    <scope>NUCLEOTIDE SEQUENCE [LARGE SCALE GENOMIC DNA]</scope>
    <source>
        <strain evidence="3 4">SAG 2036</strain>
    </source>
</reference>
<dbReference type="CDD" id="cd00742">
    <property type="entry name" value="FABP"/>
    <property type="match status" value="1"/>
</dbReference>
<evidence type="ECO:0000313" key="3">
    <source>
        <dbReference type="EMBL" id="KAK9801401.1"/>
    </source>
</evidence>
<evidence type="ECO:0000256" key="1">
    <source>
        <dbReference type="SAM" id="Coils"/>
    </source>
</evidence>